<dbReference type="Gene3D" id="3.40.50.2060">
    <property type="match status" value="1"/>
</dbReference>
<organism evidence="2 3">
    <name type="scientific">Acanthosepion pharaonis</name>
    <name type="common">Pharaoh cuttlefish</name>
    <name type="synonym">Sepia pharaonis</name>
    <dbReference type="NCBI Taxonomy" id="158019"/>
    <lineage>
        <taxon>Eukaryota</taxon>
        <taxon>Metazoa</taxon>
        <taxon>Spiralia</taxon>
        <taxon>Lophotrochozoa</taxon>
        <taxon>Mollusca</taxon>
        <taxon>Cephalopoda</taxon>
        <taxon>Coleoidea</taxon>
        <taxon>Decapodiformes</taxon>
        <taxon>Sepiida</taxon>
        <taxon>Sepiina</taxon>
        <taxon>Sepiidae</taxon>
        <taxon>Acanthosepion</taxon>
    </lineage>
</organism>
<evidence type="ECO:0000256" key="1">
    <source>
        <dbReference type="ARBA" id="ARBA00009884"/>
    </source>
</evidence>
<dbReference type="Pfam" id="PF00995">
    <property type="entry name" value="Sec1"/>
    <property type="match status" value="1"/>
</dbReference>
<dbReference type="Gene3D" id="3.40.50.1910">
    <property type="match status" value="1"/>
</dbReference>
<evidence type="ECO:0000313" key="3">
    <source>
        <dbReference type="Proteomes" id="UP000597762"/>
    </source>
</evidence>
<keyword evidence="3" id="KW-1185">Reference proteome</keyword>
<sequence length="382" mass="43892">MKEKKTCHSSVLSRYFLFTFLSVGDGHLQRSILKNYLTQYSLLKEHDVVKMNRLRQMSLPATNSQVVIFIVRPKLQLMEQVVQTVLQEKQKGGYHKDFNIIFVPCKSLLCEKKLKEMGIYGTFTNIEEFNMELIPFDYDLLSMEMDSSFRECYLENDYTSLFYAARSLMTLQGLYGIIPNLYGKGDCAKHLIDMMLRMRRELGGREPQLTPQIDNLLVIDRNVDLLTPMLSQLTYEGLIDEIFNISCTNVKLPAEKFMTKEQQQREAMPDAAQEPKNIVLNSSDELFADLRDKNIDAVNALVCKKLKLLSAEFDERHSANTVGELKQFVSKLPHLTAVRQAVAKHLTIVELIKNAINTDGFIDCHQTENGENDFFSIFFLPA</sequence>
<dbReference type="GO" id="GO:0016192">
    <property type="term" value="P:vesicle-mediated transport"/>
    <property type="evidence" value="ECO:0007669"/>
    <property type="project" value="InterPro"/>
</dbReference>
<comment type="caution">
    <text evidence="2">The sequence shown here is derived from an EMBL/GenBank/DDBJ whole genome shotgun (WGS) entry which is preliminary data.</text>
</comment>
<proteinExistence type="inferred from homology"/>
<dbReference type="InterPro" id="IPR036045">
    <property type="entry name" value="Sec1-like_sf"/>
</dbReference>
<dbReference type="InterPro" id="IPR027482">
    <property type="entry name" value="Sec1-like_dom2"/>
</dbReference>
<comment type="similarity">
    <text evidence="1">Belongs to the STXBP/unc-18/SEC1 family.</text>
</comment>
<dbReference type="InterPro" id="IPR001619">
    <property type="entry name" value="Sec1-like"/>
</dbReference>
<evidence type="ECO:0000313" key="2">
    <source>
        <dbReference type="EMBL" id="CAE1276174.1"/>
    </source>
</evidence>
<dbReference type="SUPFAM" id="SSF56815">
    <property type="entry name" value="Sec1/munc18-like (SM) proteins"/>
    <property type="match status" value="1"/>
</dbReference>
<dbReference type="EMBL" id="CAHIKZ030001872">
    <property type="protein sequence ID" value="CAE1276174.1"/>
    <property type="molecule type" value="Genomic_DNA"/>
</dbReference>
<gene>
    <name evidence="2" type="ORF">SPHA_39879</name>
</gene>
<dbReference type="Proteomes" id="UP000597762">
    <property type="component" value="Unassembled WGS sequence"/>
</dbReference>
<accession>A0A812CPP3</accession>
<protein>
    <submittedName>
        <fullName evidence="2">VPS33A</fullName>
    </submittedName>
</protein>
<dbReference type="AlphaFoldDB" id="A0A812CPP3"/>
<name>A0A812CPP3_ACAPH</name>
<reference evidence="2" key="1">
    <citation type="submission" date="2021-01" db="EMBL/GenBank/DDBJ databases">
        <authorList>
            <person name="Li R."/>
            <person name="Bekaert M."/>
        </authorList>
    </citation>
    <scope>NUCLEOTIDE SEQUENCE</scope>
    <source>
        <strain evidence="2">Farmed</strain>
    </source>
</reference>
<dbReference type="InterPro" id="IPR043154">
    <property type="entry name" value="Sec-1-like_dom1"/>
</dbReference>
<dbReference type="OrthoDB" id="10262287at2759"/>
<dbReference type="PANTHER" id="PTHR11679">
    <property type="entry name" value="VESICLE PROTEIN SORTING-ASSOCIATED"/>
    <property type="match status" value="1"/>
</dbReference>